<sequence>MRSGDIKWLDTRCTGDTVGNFSYRINRNMAETLLTPAGPVAGEPGALADVVDRI</sequence>
<protein>
    <submittedName>
        <fullName evidence="1">Uncharacterized protein</fullName>
    </submittedName>
</protein>
<keyword evidence="2" id="KW-1185">Reference proteome</keyword>
<dbReference type="Proteomes" id="UP000319825">
    <property type="component" value="Unassembled WGS sequence"/>
</dbReference>
<accession>A0A562IIM8</accession>
<evidence type="ECO:0000313" key="1">
    <source>
        <dbReference type="EMBL" id="TWH70575.1"/>
    </source>
</evidence>
<proteinExistence type="predicted"/>
<organism evidence="1 2">
    <name type="scientific">Micromonospora olivasterospora</name>
    <dbReference type="NCBI Taxonomy" id="1880"/>
    <lineage>
        <taxon>Bacteria</taxon>
        <taxon>Bacillati</taxon>
        <taxon>Actinomycetota</taxon>
        <taxon>Actinomycetes</taxon>
        <taxon>Micromonosporales</taxon>
        <taxon>Micromonosporaceae</taxon>
        <taxon>Micromonospora</taxon>
    </lineage>
</organism>
<evidence type="ECO:0000313" key="2">
    <source>
        <dbReference type="Proteomes" id="UP000319825"/>
    </source>
</evidence>
<dbReference type="AlphaFoldDB" id="A0A562IIM8"/>
<comment type="caution">
    <text evidence="1">The sequence shown here is derived from an EMBL/GenBank/DDBJ whole genome shotgun (WGS) entry which is preliminary data.</text>
</comment>
<name>A0A562IIM8_MICOL</name>
<gene>
    <name evidence="1" type="ORF">JD77_05600</name>
</gene>
<dbReference type="EMBL" id="VLKE01000001">
    <property type="protein sequence ID" value="TWH70575.1"/>
    <property type="molecule type" value="Genomic_DNA"/>
</dbReference>
<reference evidence="1 2" key="1">
    <citation type="submission" date="2019-07" db="EMBL/GenBank/DDBJ databases">
        <title>R&amp;d 2014.</title>
        <authorList>
            <person name="Klenk H.-P."/>
        </authorList>
    </citation>
    <scope>NUCLEOTIDE SEQUENCE [LARGE SCALE GENOMIC DNA]</scope>
    <source>
        <strain evidence="1 2">DSM 43868</strain>
    </source>
</reference>